<keyword evidence="7" id="KW-0829">Tyrosine-protein kinase</keyword>
<evidence type="ECO:0000256" key="7">
    <source>
        <dbReference type="ARBA" id="ARBA00023137"/>
    </source>
</evidence>
<dbReference type="NCBIfam" id="TIGR01007">
    <property type="entry name" value="eps_fam"/>
    <property type="match status" value="1"/>
</dbReference>
<evidence type="ECO:0000256" key="1">
    <source>
        <dbReference type="ARBA" id="ARBA00007316"/>
    </source>
</evidence>
<feature type="coiled-coil region" evidence="9">
    <location>
        <begin position="328"/>
        <end position="377"/>
    </location>
</feature>
<keyword evidence="5" id="KW-0418">Kinase</keyword>
<evidence type="ECO:0000256" key="10">
    <source>
        <dbReference type="SAM" id="MobiDB-lite"/>
    </source>
</evidence>
<evidence type="ECO:0000256" key="2">
    <source>
        <dbReference type="ARBA" id="ARBA00011903"/>
    </source>
</evidence>
<dbReference type="InterPro" id="IPR005702">
    <property type="entry name" value="Wzc-like_C"/>
</dbReference>
<proteinExistence type="inferred from homology"/>
<accession>A0A941GNX2</accession>
<dbReference type="SUPFAM" id="SSF52540">
    <property type="entry name" value="P-loop containing nucleoside triphosphate hydrolases"/>
    <property type="match status" value="1"/>
</dbReference>
<dbReference type="EMBL" id="JADQBC010000013">
    <property type="protein sequence ID" value="MBR8826880.1"/>
    <property type="molecule type" value="Genomic_DNA"/>
</dbReference>
<dbReference type="GO" id="GO:0005524">
    <property type="term" value="F:ATP binding"/>
    <property type="evidence" value="ECO:0007669"/>
    <property type="project" value="UniProtKB-KW"/>
</dbReference>
<dbReference type="Pfam" id="PF13614">
    <property type="entry name" value="AAA_31"/>
    <property type="match status" value="1"/>
</dbReference>
<evidence type="ECO:0000256" key="6">
    <source>
        <dbReference type="ARBA" id="ARBA00022840"/>
    </source>
</evidence>
<comment type="caution">
    <text evidence="13">The sequence shown here is derived from an EMBL/GenBank/DDBJ whole genome shotgun (WGS) entry which is preliminary data.</text>
</comment>
<feature type="domain" description="AAA" evidence="12">
    <location>
        <begin position="528"/>
        <end position="657"/>
    </location>
</feature>
<dbReference type="PANTHER" id="PTHR32309">
    <property type="entry name" value="TYROSINE-PROTEIN KINASE"/>
    <property type="match status" value="1"/>
</dbReference>
<evidence type="ECO:0000256" key="11">
    <source>
        <dbReference type="SAM" id="Phobius"/>
    </source>
</evidence>
<name>A0A941GNX2_9CHRO</name>
<dbReference type="InterPro" id="IPR027417">
    <property type="entry name" value="P-loop_NTPase"/>
</dbReference>
<feature type="transmembrane region" description="Helical" evidence="11">
    <location>
        <begin position="52"/>
        <end position="75"/>
    </location>
</feature>
<keyword evidence="3 13" id="KW-0808">Transferase</keyword>
<keyword evidence="11" id="KW-0812">Transmembrane</keyword>
<keyword evidence="11" id="KW-0472">Membrane</keyword>
<feature type="region of interest" description="Disordered" evidence="10">
    <location>
        <begin position="1"/>
        <end position="22"/>
    </location>
</feature>
<dbReference type="InterPro" id="IPR050445">
    <property type="entry name" value="Bact_polysacc_biosynth/exp"/>
</dbReference>
<evidence type="ECO:0000256" key="5">
    <source>
        <dbReference type="ARBA" id="ARBA00022777"/>
    </source>
</evidence>
<evidence type="ECO:0000313" key="13">
    <source>
        <dbReference type="EMBL" id="MBR8826880.1"/>
    </source>
</evidence>
<evidence type="ECO:0000256" key="3">
    <source>
        <dbReference type="ARBA" id="ARBA00022679"/>
    </source>
</evidence>
<dbReference type="GO" id="GO:0005886">
    <property type="term" value="C:plasma membrane"/>
    <property type="evidence" value="ECO:0007669"/>
    <property type="project" value="TreeGrafter"/>
</dbReference>
<evidence type="ECO:0000256" key="4">
    <source>
        <dbReference type="ARBA" id="ARBA00022741"/>
    </source>
</evidence>
<protein>
    <recommendedName>
        <fullName evidence="2">non-specific protein-tyrosine kinase</fullName>
        <ecNumber evidence="2">2.7.10.2</ecNumber>
    </recommendedName>
</protein>
<organism evidence="13 14">
    <name type="scientific">Gomphosphaeria aponina SAG 52.96 = DSM 107014</name>
    <dbReference type="NCBI Taxonomy" id="1521640"/>
    <lineage>
        <taxon>Bacteria</taxon>
        <taxon>Bacillati</taxon>
        <taxon>Cyanobacteriota</taxon>
        <taxon>Cyanophyceae</taxon>
        <taxon>Oscillatoriophycideae</taxon>
        <taxon>Chroococcales</taxon>
        <taxon>Gomphosphaeriaceae</taxon>
        <taxon>Gomphosphaeria</taxon>
    </lineage>
</organism>
<keyword evidence="9" id="KW-0175">Coiled coil</keyword>
<reference evidence="13" key="1">
    <citation type="submission" date="2021-02" db="EMBL/GenBank/DDBJ databases">
        <title>Metagenome analyses of Stigonema ocellatum DSM 106950, Chlorogloea purpurea SAG 13.99 and Gomphosphaeria aponina DSM 107014.</title>
        <authorList>
            <person name="Marter P."/>
            <person name="Huang S."/>
        </authorList>
    </citation>
    <scope>NUCLEOTIDE SEQUENCE</scope>
    <source>
        <strain evidence="13">JP213</strain>
    </source>
</reference>
<evidence type="ECO:0000259" key="12">
    <source>
        <dbReference type="Pfam" id="PF13614"/>
    </source>
</evidence>
<keyword evidence="4" id="KW-0547">Nucleotide-binding</keyword>
<dbReference type="CDD" id="cd05387">
    <property type="entry name" value="BY-kinase"/>
    <property type="match status" value="1"/>
</dbReference>
<gene>
    <name evidence="13" type="ORF">DSM107014_03075</name>
</gene>
<dbReference type="InterPro" id="IPR025669">
    <property type="entry name" value="AAA_dom"/>
</dbReference>
<dbReference type="Proteomes" id="UP000767446">
    <property type="component" value="Unassembled WGS sequence"/>
</dbReference>
<sequence length="701" mass="77610">MVGNEWKTIDSESLPKQKRANGNEIEEDGLDLEELFTVLRLDKALASMRRRWLLMTGVTTATLLGAVGVGLPTALTDVYVSKVEILTEPTTPEKDLVSSVFETLGDEQIRNQLSSNRRENLGDETRKKVLKSPGLLSPVIEQLQQQYPGMDYETLVESLSVEMLVENNVLAVAYASRDPKQVEDVVELVGQAYLNYSLEQELKDIRQAIAFVEQQIPQIRSKVNEQQEKMQKFQLEYNLIDPEITVSELSTKINTLEQKQIDNKLQLDEVRLGYTSLEKDLAEKTPDAVTAMAVTQDPSYQQIMNRLLEIDMQIAKESVLFLDGSPRMEILRQERENMLGLLRRQQELAKAELASKIAELEGRTQILNQTIAQLNDQRNVLHSVGGDYADIKRDVEIANQNLNEFLALREGLQIKAEQREAPWQLLVPASDPEALPKNLRSLRVNVIVGLILGLLLGAGSALVVDNLNKVIRGAKEVQEIANLPLLGLIPFEKQLGASVPTLQTGAFKSFHATYMNIRVLSSEMPIRSLAIASALGGEGKSTVAVHLAQAAATMEQSVLIVDTDLRNPSIHKHLDLENEQGLTDVIHNNQELKNVIQQVPGHENLFVITAGSIASDPIQTFSAQKMKEVMEKLEANFDLVVYDTPSLLDCADTYILAPHTSGVVLVAGLGKLKPLALEQAIDELKGVGTPILGTVVNQVVK</sequence>
<comment type="similarity">
    <text evidence="1">Belongs to the CpsD/CapB family.</text>
</comment>
<evidence type="ECO:0000256" key="9">
    <source>
        <dbReference type="SAM" id="Coils"/>
    </source>
</evidence>
<dbReference type="Gene3D" id="3.40.50.300">
    <property type="entry name" value="P-loop containing nucleotide triphosphate hydrolases"/>
    <property type="match status" value="1"/>
</dbReference>
<dbReference type="PANTHER" id="PTHR32309:SF13">
    <property type="entry name" value="FERRIC ENTEROBACTIN TRANSPORT PROTEIN FEPE"/>
    <property type="match status" value="1"/>
</dbReference>
<feature type="coiled-coil region" evidence="9">
    <location>
        <begin position="195"/>
        <end position="236"/>
    </location>
</feature>
<keyword evidence="6" id="KW-0067">ATP-binding</keyword>
<comment type="catalytic activity">
    <reaction evidence="8">
        <text>L-tyrosyl-[protein] + ATP = O-phospho-L-tyrosyl-[protein] + ADP + H(+)</text>
        <dbReference type="Rhea" id="RHEA:10596"/>
        <dbReference type="Rhea" id="RHEA-COMP:10136"/>
        <dbReference type="Rhea" id="RHEA-COMP:20101"/>
        <dbReference type="ChEBI" id="CHEBI:15378"/>
        <dbReference type="ChEBI" id="CHEBI:30616"/>
        <dbReference type="ChEBI" id="CHEBI:46858"/>
        <dbReference type="ChEBI" id="CHEBI:61978"/>
        <dbReference type="ChEBI" id="CHEBI:456216"/>
        <dbReference type="EC" id="2.7.10.2"/>
    </reaction>
</comment>
<dbReference type="EC" id="2.7.10.2" evidence="2"/>
<evidence type="ECO:0000313" key="14">
    <source>
        <dbReference type="Proteomes" id="UP000767446"/>
    </source>
</evidence>
<evidence type="ECO:0000256" key="8">
    <source>
        <dbReference type="ARBA" id="ARBA00051245"/>
    </source>
</evidence>
<dbReference type="GO" id="GO:0004715">
    <property type="term" value="F:non-membrane spanning protein tyrosine kinase activity"/>
    <property type="evidence" value="ECO:0007669"/>
    <property type="project" value="UniProtKB-EC"/>
</dbReference>
<dbReference type="AlphaFoldDB" id="A0A941GNX2"/>
<keyword evidence="11" id="KW-1133">Transmembrane helix</keyword>